<dbReference type="InterPro" id="IPR014189">
    <property type="entry name" value="Quinone_OxRdtase_PIG3"/>
</dbReference>
<dbReference type="Gene3D" id="3.40.50.720">
    <property type="entry name" value="NAD(P)-binding Rossmann-like Domain"/>
    <property type="match status" value="1"/>
</dbReference>
<dbReference type="InterPro" id="IPR011032">
    <property type="entry name" value="GroES-like_sf"/>
</dbReference>
<dbReference type="NCBIfam" id="TIGR02824">
    <property type="entry name" value="quinone_pig3"/>
    <property type="match status" value="1"/>
</dbReference>
<dbReference type="InterPro" id="IPR020843">
    <property type="entry name" value="ER"/>
</dbReference>
<dbReference type="GO" id="GO:0016651">
    <property type="term" value="F:oxidoreductase activity, acting on NAD(P)H"/>
    <property type="evidence" value="ECO:0007669"/>
    <property type="project" value="TreeGrafter"/>
</dbReference>
<accession>A0A0P9EVF4</accession>
<dbReference type="AlphaFoldDB" id="A0A0P9EVF4"/>
<dbReference type="Gene3D" id="3.90.180.10">
    <property type="entry name" value="Medium-chain alcohol dehydrogenases, catalytic domain"/>
    <property type="match status" value="1"/>
</dbReference>
<comment type="caution">
    <text evidence="4">The sequence shown here is derived from an EMBL/GenBank/DDBJ whole genome shotgun (WGS) entry which is preliminary data.</text>
</comment>
<dbReference type="EMBL" id="LJCO01000064">
    <property type="protein sequence ID" value="KPV42961.1"/>
    <property type="molecule type" value="Genomic_DNA"/>
</dbReference>
<sequence>MKAVLMREFGESDVLYIGETETPKVGENELLVRVRATALNRADLLQRRGFYPPPKGASEIIGLEMAGEIAEIGPGVAGYQVGDRVCALLPGGGYAEYVVIPADMAMPLPDNLTFEQGAAIPEVFLTAYLNLVQLGGFQKGMDVLIHAGASGVGTAAIQLVRELEGRSLVTAGSAEKLAKCQELGASAGWNYKEGSFAPFVKEQTGDKGVSIILDFIGAPYFADNLKSLQMDGRVVIIGTMGGSKVSEVDLGHLLARRLQVIGTALRSRTPQQKVALARDFWDFAYHRFADGRLVPVVDTVMDWNEVKAAHDRMESNQNAGKIVLQVTE</sequence>
<keyword evidence="2" id="KW-0560">Oxidoreductase</keyword>
<gene>
    <name evidence="4" type="ORF">AN477_14890</name>
</gene>
<dbReference type="PANTHER" id="PTHR48106">
    <property type="entry name" value="QUINONE OXIDOREDUCTASE PIG3-RELATED"/>
    <property type="match status" value="1"/>
</dbReference>
<dbReference type="SMART" id="SM00829">
    <property type="entry name" value="PKS_ER"/>
    <property type="match status" value="1"/>
</dbReference>
<dbReference type="Proteomes" id="UP000050482">
    <property type="component" value="Unassembled WGS sequence"/>
</dbReference>
<dbReference type="STRING" id="471514.AN477_14890"/>
<dbReference type="GO" id="GO:0070402">
    <property type="term" value="F:NADPH binding"/>
    <property type="evidence" value="ECO:0007669"/>
    <property type="project" value="TreeGrafter"/>
</dbReference>
<dbReference type="PANTHER" id="PTHR48106:SF18">
    <property type="entry name" value="QUINONE OXIDOREDUCTASE PIG3"/>
    <property type="match status" value="1"/>
</dbReference>
<evidence type="ECO:0000259" key="3">
    <source>
        <dbReference type="SMART" id="SM00829"/>
    </source>
</evidence>
<dbReference type="OrthoDB" id="9792162at2"/>
<evidence type="ECO:0000313" key="5">
    <source>
        <dbReference type="Proteomes" id="UP000050482"/>
    </source>
</evidence>
<organism evidence="4 5">
    <name type="scientific">Alicyclobacillus ferrooxydans</name>
    <dbReference type="NCBI Taxonomy" id="471514"/>
    <lineage>
        <taxon>Bacteria</taxon>
        <taxon>Bacillati</taxon>
        <taxon>Bacillota</taxon>
        <taxon>Bacilli</taxon>
        <taxon>Bacillales</taxon>
        <taxon>Alicyclobacillaceae</taxon>
        <taxon>Alicyclobacillus</taxon>
    </lineage>
</organism>
<dbReference type="CDD" id="cd05276">
    <property type="entry name" value="p53_inducible_oxidoreductase"/>
    <property type="match status" value="1"/>
</dbReference>
<dbReference type="Pfam" id="PF08240">
    <property type="entry name" value="ADH_N"/>
    <property type="match status" value="1"/>
</dbReference>
<reference evidence="4 5" key="1">
    <citation type="submission" date="2015-09" db="EMBL/GenBank/DDBJ databases">
        <title>Draft genome sequence of Alicyclobacillus ferrooxydans DSM 22381.</title>
        <authorList>
            <person name="Hemp J."/>
        </authorList>
    </citation>
    <scope>NUCLEOTIDE SEQUENCE [LARGE SCALE GENOMIC DNA]</scope>
    <source>
        <strain evidence="4 5">TC-34</strain>
    </source>
</reference>
<evidence type="ECO:0000256" key="2">
    <source>
        <dbReference type="ARBA" id="ARBA00023002"/>
    </source>
</evidence>
<dbReference type="SUPFAM" id="SSF51735">
    <property type="entry name" value="NAD(P)-binding Rossmann-fold domains"/>
    <property type="match status" value="1"/>
</dbReference>
<dbReference type="Pfam" id="PF00107">
    <property type="entry name" value="ADH_zinc_N"/>
    <property type="match status" value="1"/>
</dbReference>
<dbReference type="InterPro" id="IPR036291">
    <property type="entry name" value="NAD(P)-bd_dom_sf"/>
</dbReference>
<dbReference type="RefSeq" id="WP_054969956.1">
    <property type="nucleotide sequence ID" value="NZ_LJCO01000064.1"/>
</dbReference>
<keyword evidence="5" id="KW-1185">Reference proteome</keyword>
<dbReference type="InterPro" id="IPR013149">
    <property type="entry name" value="ADH-like_C"/>
</dbReference>
<keyword evidence="1" id="KW-0521">NADP</keyword>
<dbReference type="InterPro" id="IPR013154">
    <property type="entry name" value="ADH-like_N"/>
</dbReference>
<proteinExistence type="predicted"/>
<evidence type="ECO:0000256" key="1">
    <source>
        <dbReference type="ARBA" id="ARBA00022857"/>
    </source>
</evidence>
<protein>
    <submittedName>
        <fullName evidence="4">NADPH:quinone oxidoreductase</fullName>
    </submittedName>
</protein>
<feature type="domain" description="Enoyl reductase (ER)" evidence="3">
    <location>
        <begin position="10"/>
        <end position="324"/>
    </location>
</feature>
<dbReference type="PATRIC" id="fig|471514.4.peg.2565"/>
<name>A0A0P9EVF4_9BACL</name>
<evidence type="ECO:0000313" key="4">
    <source>
        <dbReference type="EMBL" id="KPV42961.1"/>
    </source>
</evidence>
<dbReference type="SUPFAM" id="SSF50129">
    <property type="entry name" value="GroES-like"/>
    <property type="match status" value="1"/>
</dbReference>